<dbReference type="PANTHER" id="PTHR11373:SF32">
    <property type="entry name" value="DEOXYGUANOSINETRIPHOSPHATE TRIPHOSPHOHYDROLASE"/>
    <property type="match status" value="1"/>
</dbReference>
<dbReference type="InterPro" id="IPR003607">
    <property type="entry name" value="HD/PDEase_dom"/>
</dbReference>
<dbReference type="PROSITE" id="PS51831">
    <property type="entry name" value="HD"/>
    <property type="match status" value="1"/>
</dbReference>
<keyword evidence="5" id="KW-1185">Reference proteome</keyword>
<dbReference type="InterPro" id="IPR006261">
    <property type="entry name" value="dGTPase"/>
</dbReference>
<dbReference type="Proteomes" id="UP000014115">
    <property type="component" value="Unassembled WGS sequence"/>
</dbReference>
<dbReference type="EC" id="3.1.5.1" evidence="4"/>
<feature type="region of interest" description="Disordered" evidence="2">
    <location>
        <begin position="1"/>
        <end position="23"/>
    </location>
</feature>
<evidence type="ECO:0000256" key="2">
    <source>
        <dbReference type="SAM" id="MobiDB-lite"/>
    </source>
</evidence>
<evidence type="ECO:0000256" key="1">
    <source>
        <dbReference type="ARBA" id="ARBA00022801"/>
    </source>
</evidence>
<dbReference type="STRING" id="740709.A10D4_08002"/>
<dbReference type="RefSeq" id="WP_008488832.1">
    <property type="nucleotide sequence ID" value="NZ_AMRG01000009.1"/>
</dbReference>
<dbReference type="NCBIfam" id="NF003429">
    <property type="entry name" value="PRK04926.1"/>
    <property type="match status" value="1"/>
</dbReference>
<organism evidence="4 5">
    <name type="scientific">Idiomarina xiamenensis 10-D-4</name>
    <dbReference type="NCBI Taxonomy" id="740709"/>
    <lineage>
        <taxon>Bacteria</taxon>
        <taxon>Pseudomonadati</taxon>
        <taxon>Pseudomonadota</taxon>
        <taxon>Gammaproteobacteria</taxon>
        <taxon>Alteromonadales</taxon>
        <taxon>Idiomarinaceae</taxon>
        <taxon>Idiomarina</taxon>
    </lineage>
</organism>
<feature type="domain" description="HD" evidence="3">
    <location>
        <begin position="71"/>
        <end position="257"/>
    </location>
</feature>
<dbReference type="InterPro" id="IPR050135">
    <property type="entry name" value="dGTPase-like"/>
</dbReference>
<dbReference type="OrthoDB" id="9803619at2"/>
<dbReference type="GO" id="GO:0006203">
    <property type="term" value="P:dGTP catabolic process"/>
    <property type="evidence" value="ECO:0007669"/>
    <property type="project" value="TreeGrafter"/>
</dbReference>
<dbReference type="Gene3D" id="1.10.3210.10">
    <property type="entry name" value="Hypothetical protein af1432"/>
    <property type="match status" value="2"/>
</dbReference>
<dbReference type="eggNOG" id="COG0232">
    <property type="taxonomic scope" value="Bacteria"/>
</dbReference>
<dbReference type="PANTHER" id="PTHR11373">
    <property type="entry name" value="DEOXYNUCLEOSIDE TRIPHOSPHATE TRIPHOSPHOHYDROLASE"/>
    <property type="match status" value="1"/>
</dbReference>
<dbReference type="Gene3D" id="1.10.3410.10">
    <property type="entry name" value="putative deoxyguanosinetriphosphate triphosphohydrolase like domain"/>
    <property type="match status" value="1"/>
</dbReference>
<evidence type="ECO:0000313" key="4">
    <source>
        <dbReference type="EMBL" id="EKE83350.1"/>
    </source>
</evidence>
<dbReference type="CDD" id="cd00077">
    <property type="entry name" value="HDc"/>
    <property type="match status" value="1"/>
</dbReference>
<dbReference type="AlphaFoldDB" id="K2L084"/>
<evidence type="ECO:0000259" key="3">
    <source>
        <dbReference type="PROSITE" id="PS51831"/>
    </source>
</evidence>
<protein>
    <submittedName>
        <fullName evidence="4">Deoxyguanosinetriphosphate triphosphohydrolase</fullName>
        <ecNumber evidence="4">3.1.5.1</ecNumber>
    </submittedName>
</protein>
<sequence>MPADFTKRLTAKRPYSKGTSFERPVTPPKVDLLLNQYESDRGRIMQSAAVRRLQQKTQVFPLEKNAAVRSRLTHSLEVQQNGRFIVRKIIDKLDGTQRARLGLSGNMDRALETLVEMACLMHDIGNPPFGHFGEAAINDWFNANTYLLFQRHGCAEDALANYLITDLKNFEGNAQAVRLTHKLLKLNLTYAQSAGLLKYTRGAYQAKPKGNNLQKKPGFYWSEKEFVDELWQALAMQPHSRHPIAYIMEAADDISYCLADIEDAVEKGILTIPQLMALLKQEFSALRIAATGTDDADADIIDQGYKDKAGKPKPLVSFQQLLDNAKKKYQRETVDNIGQFFIELRVGLIHPLVEHAAKQFIEHLDAIDTGDYNAALLEDGSVYQHIIKTMKQVAFKHVFNHPEVEQLELQGYQVISGLLNTYAPLLHMSATDFAKLNDKGPILNQRLYKRLPAKELAAYQQVNKDKQGKLSVAEELYYRCRLLQDVVSGMTDHAALQEYQILQVQI</sequence>
<accession>K2L084</accession>
<dbReference type="InterPro" id="IPR006674">
    <property type="entry name" value="HD_domain"/>
</dbReference>
<reference evidence="4 5" key="1">
    <citation type="journal article" date="2012" name="J. Bacteriol.">
        <title>Genome Sequence of Idiomarina xiamenensis Type Strain 10-D-4.</title>
        <authorList>
            <person name="Lai Q."/>
            <person name="Wang L."/>
            <person name="Wang W."/>
            <person name="Shao Z."/>
        </authorList>
    </citation>
    <scope>NUCLEOTIDE SEQUENCE [LARGE SCALE GENOMIC DNA]</scope>
    <source>
        <strain evidence="4 5">10-D-4</strain>
    </source>
</reference>
<proteinExistence type="predicted"/>
<comment type="caution">
    <text evidence="4">The sequence shown here is derived from an EMBL/GenBank/DDBJ whole genome shotgun (WGS) entry which is preliminary data.</text>
</comment>
<dbReference type="NCBIfam" id="TIGR01353">
    <property type="entry name" value="dGTP_triPase"/>
    <property type="match status" value="1"/>
</dbReference>
<keyword evidence="1 4" id="KW-0378">Hydrolase</keyword>
<name>K2L084_9GAMM</name>
<gene>
    <name evidence="4" type="primary">dgt</name>
    <name evidence="4" type="ORF">A10D4_08002</name>
</gene>
<evidence type="ECO:0000313" key="5">
    <source>
        <dbReference type="Proteomes" id="UP000014115"/>
    </source>
</evidence>
<dbReference type="GO" id="GO:0008832">
    <property type="term" value="F:dGTPase activity"/>
    <property type="evidence" value="ECO:0007669"/>
    <property type="project" value="UniProtKB-EC"/>
</dbReference>
<dbReference type="InterPro" id="IPR023293">
    <property type="entry name" value="dGTP_triP_hydro_central_sf"/>
</dbReference>
<dbReference type="SUPFAM" id="SSF109604">
    <property type="entry name" value="HD-domain/PDEase-like"/>
    <property type="match status" value="1"/>
</dbReference>
<dbReference type="Pfam" id="PF01966">
    <property type="entry name" value="HD"/>
    <property type="match status" value="1"/>
</dbReference>
<dbReference type="PATRIC" id="fig|740709.3.peg.1621"/>
<dbReference type="EMBL" id="AMRG01000009">
    <property type="protein sequence ID" value="EKE83350.1"/>
    <property type="molecule type" value="Genomic_DNA"/>
</dbReference>
<dbReference type="SMART" id="SM00471">
    <property type="entry name" value="HDc"/>
    <property type="match status" value="1"/>
</dbReference>